<organism evidence="3 4">
    <name type="scientific">Irregularibacter muris</name>
    <dbReference type="NCBI Taxonomy" id="1796619"/>
    <lineage>
        <taxon>Bacteria</taxon>
        <taxon>Bacillati</taxon>
        <taxon>Bacillota</taxon>
        <taxon>Clostridia</taxon>
        <taxon>Eubacteriales</taxon>
        <taxon>Eubacteriaceae</taxon>
        <taxon>Irregularibacter</taxon>
    </lineage>
</organism>
<accession>A0AAE3HF29</accession>
<keyword evidence="2" id="KW-0472">Membrane</keyword>
<dbReference type="PIRSF" id="PIRSF021435">
    <property type="entry name" value="SpoIIIAB"/>
    <property type="match status" value="1"/>
</dbReference>
<keyword evidence="2" id="KW-1133">Transmembrane helix</keyword>
<protein>
    <submittedName>
        <fullName evidence="3">Stage III sporulation protein SpoIIIAB</fullName>
    </submittedName>
</protein>
<feature type="transmembrane region" description="Helical" evidence="2">
    <location>
        <begin position="6"/>
        <end position="24"/>
    </location>
</feature>
<keyword evidence="4" id="KW-1185">Reference proteome</keyword>
<dbReference type="AlphaFoldDB" id="A0AAE3HF29"/>
<evidence type="ECO:0000256" key="2">
    <source>
        <dbReference type="SAM" id="Phobius"/>
    </source>
</evidence>
<feature type="coiled-coil region" evidence="1">
    <location>
        <begin position="132"/>
        <end position="159"/>
    </location>
</feature>
<dbReference type="InterPro" id="IPR014198">
    <property type="entry name" value="Spore_III_AB"/>
</dbReference>
<evidence type="ECO:0000313" key="4">
    <source>
        <dbReference type="Proteomes" id="UP001205748"/>
    </source>
</evidence>
<dbReference type="Pfam" id="PF09548">
    <property type="entry name" value="Spore_III_AB"/>
    <property type="match status" value="1"/>
</dbReference>
<evidence type="ECO:0000256" key="1">
    <source>
        <dbReference type="SAM" id="Coils"/>
    </source>
</evidence>
<proteinExistence type="predicted"/>
<dbReference type="NCBIfam" id="TIGR02833">
    <property type="entry name" value="spore_III_AB"/>
    <property type="match status" value="1"/>
</dbReference>
<comment type="caution">
    <text evidence="3">The sequence shown here is derived from an EMBL/GenBank/DDBJ whole genome shotgun (WGS) entry which is preliminary data.</text>
</comment>
<evidence type="ECO:0000313" key="3">
    <source>
        <dbReference type="EMBL" id="MCR1897988.1"/>
    </source>
</evidence>
<keyword evidence="2" id="KW-0812">Transmembrane</keyword>
<gene>
    <name evidence="3" type="primary">spoIIIAB</name>
    <name evidence="3" type="ORF">NSA47_03165</name>
</gene>
<name>A0AAE3HF29_9FIRM</name>
<keyword evidence="1" id="KW-0175">Coiled coil</keyword>
<dbReference type="EMBL" id="JANKAS010000002">
    <property type="protein sequence ID" value="MCR1897988.1"/>
    <property type="molecule type" value="Genomic_DNA"/>
</dbReference>
<dbReference type="RefSeq" id="WP_257529453.1">
    <property type="nucleotide sequence ID" value="NZ_JANKAS010000002.1"/>
</dbReference>
<dbReference type="Proteomes" id="UP001205748">
    <property type="component" value="Unassembled WGS sequence"/>
</dbReference>
<reference evidence="3" key="1">
    <citation type="submission" date="2022-07" db="EMBL/GenBank/DDBJ databases">
        <title>Enhanced cultured diversity of the mouse gut microbiota enables custom-made synthetic communities.</title>
        <authorList>
            <person name="Afrizal A."/>
        </authorList>
    </citation>
    <scope>NUCLEOTIDE SEQUENCE</scope>
    <source>
        <strain evidence="3">DSM 28593</strain>
    </source>
</reference>
<sequence length="173" mass="20003">MIVKIIGIIILLTSSSLLGFVISNKYKTRVRELKEIRNHFQMIETEIIYTATPIIEVMDKISQQAKEPFKDVYKNIALELRKKEGESLGSIWRKAFDDKKNYTRLNKEDLETIIFFGNVLGTSDRENQLKNSQLIQSQLSKLEEIAEEERQRSEKLYKNLGALLGLALTIILI</sequence>